<dbReference type="KEGG" id="tut:107365516"/>
<accession>T1KMM5</accession>
<dbReference type="Proteomes" id="UP000015104">
    <property type="component" value="Unassembled WGS sequence"/>
</dbReference>
<dbReference type="OrthoDB" id="6515954at2759"/>
<name>T1KMM5_TETUR</name>
<evidence type="ECO:0000256" key="1">
    <source>
        <dbReference type="SAM" id="Phobius"/>
    </source>
</evidence>
<sequence>MSAQFFSNLLLINKSTFIAEDIAFLTSFFCLQKDLPQDRIIKPWVWILILCIVISLLLDWIYHLSGVAYISTVICLPYIFINLYNLLRFKYCEIRLKSAFNGLCDCLKETHKLLKKLLNLAQELQVIEKNCSITDINSLKVAKSTFDITVKLFNVLREETKQALSLPATIEDVNQENNYISCLPSELFEELLEEENPTPYQLKSLIQLIRIQQSEFLRRILCAHVSGTLKEKCQIFQRIINSLQYCKKEISPLYAKLKSIHAFHHSSHYKQDQIPPASPLNHTALDHSYSIRQIRLHLRTALAILENIEDFNKKRDITEDLSRIEKELVSGIENVKLISRKFFKKDNSEFTEPIDSLQEKREKEETRTIIIGENYQPKIEDQVFELFIDDDDCLDFQYEDDIEDSTIIQDDFAAISSNLFQELKTALIPKAKEIQEREAKALGVPKESVPMQLNFENVDPKPKNNNSEIPLSLRQENRFADLLLNNSSLTTNLAARAAQISKDLNLNSLEECFGDTDEDSCDDGQID</sequence>
<proteinExistence type="predicted"/>
<dbReference type="EMBL" id="CAEY01000246">
    <property type="status" value="NOT_ANNOTATED_CDS"/>
    <property type="molecule type" value="Genomic_DNA"/>
</dbReference>
<dbReference type="EnsemblMetazoa" id="tetur15g02150.1">
    <property type="protein sequence ID" value="tetur15g02150.1"/>
    <property type="gene ID" value="tetur15g02150"/>
</dbReference>
<feature type="transmembrane region" description="Helical" evidence="1">
    <location>
        <begin position="68"/>
        <end position="87"/>
    </location>
</feature>
<feature type="transmembrane region" description="Helical" evidence="1">
    <location>
        <begin position="43"/>
        <end position="62"/>
    </location>
</feature>
<evidence type="ECO:0000313" key="3">
    <source>
        <dbReference type="Proteomes" id="UP000015104"/>
    </source>
</evidence>
<gene>
    <name evidence="2" type="primary">107365516</name>
</gene>
<evidence type="ECO:0008006" key="4">
    <source>
        <dbReference type="Google" id="ProtNLM"/>
    </source>
</evidence>
<keyword evidence="3" id="KW-1185">Reference proteome</keyword>
<dbReference type="HOGENOM" id="CLU_517132_0_0_1"/>
<evidence type="ECO:0000313" key="2">
    <source>
        <dbReference type="EnsemblMetazoa" id="tetur15g02150.1"/>
    </source>
</evidence>
<keyword evidence="1" id="KW-0812">Transmembrane</keyword>
<keyword evidence="1" id="KW-1133">Transmembrane helix</keyword>
<dbReference type="AlphaFoldDB" id="T1KMM5"/>
<reference evidence="3" key="1">
    <citation type="submission" date="2011-08" db="EMBL/GenBank/DDBJ databases">
        <authorList>
            <person name="Rombauts S."/>
        </authorList>
    </citation>
    <scope>NUCLEOTIDE SEQUENCE</scope>
    <source>
        <strain evidence="3">London</strain>
    </source>
</reference>
<protein>
    <recommendedName>
        <fullName evidence="4">Vezatin</fullName>
    </recommendedName>
</protein>
<dbReference type="OMA" id="TSFFCLQ"/>
<organism evidence="2 3">
    <name type="scientific">Tetranychus urticae</name>
    <name type="common">Two-spotted spider mite</name>
    <dbReference type="NCBI Taxonomy" id="32264"/>
    <lineage>
        <taxon>Eukaryota</taxon>
        <taxon>Metazoa</taxon>
        <taxon>Ecdysozoa</taxon>
        <taxon>Arthropoda</taxon>
        <taxon>Chelicerata</taxon>
        <taxon>Arachnida</taxon>
        <taxon>Acari</taxon>
        <taxon>Acariformes</taxon>
        <taxon>Trombidiformes</taxon>
        <taxon>Prostigmata</taxon>
        <taxon>Eleutherengona</taxon>
        <taxon>Raphignathae</taxon>
        <taxon>Tetranychoidea</taxon>
        <taxon>Tetranychidae</taxon>
        <taxon>Tetranychus</taxon>
    </lineage>
</organism>
<keyword evidence="1" id="KW-0472">Membrane</keyword>
<reference evidence="2" key="2">
    <citation type="submission" date="2015-06" db="UniProtKB">
        <authorList>
            <consortium name="EnsemblMetazoa"/>
        </authorList>
    </citation>
    <scope>IDENTIFICATION</scope>
</reference>